<dbReference type="Pfam" id="PF04442">
    <property type="entry name" value="CtaG_Cox11"/>
    <property type="match status" value="1"/>
</dbReference>
<comment type="similarity">
    <text evidence="3">Belongs to the COX11/CtaG family.</text>
</comment>
<evidence type="ECO:0000256" key="1">
    <source>
        <dbReference type="ARBA" id="ARBA00004007"/>
    </source>
</evidence>
<keyword evidence="6" id="KW-0735">Signal-anchor</keyword>
<dbReference type="NCBIfam" id="NF003465">
    <property type="entry name" value="PRK05089.1"/>
    <property type="match status" value="1"/>
</dbReference>
<proteinExistence type="inferred from homology"/>
<evidence type="ECO:0000313" key="12">
    <source>
        <dbReference type="Proteomes" id="UP001064632"/>
    </source>
</evidence>
<organism evidence="11 12">
    <name type="scientific">Tahibacter amnicola</name>
    <dbReference type="NCBI Taxonomy" id="2976241"/>
    <lineage>
        <taxon>Bacteria</taxon>
        <taxon>Pseudomonadati</taxon>
        <taxon>Pseudomonadota</taxon>
        <taxon>Gammaproteobacteria</taxon>
        <taxon>Lysobacterales</taxon>
        <taxon>Rhodanobacteraceae</taxon>
        <taxon>Tahibacter</taxon>
    </lineage>
</organism>
<keyword evidence="8" id="KW-0186">Copper</keyword>
<protein>
    <recommendedName>
        <fullName evidence="4">Cytochrome c oxidase assembly protein CtaG</fullName>
    </recommendedName>
</protein>
<sequence length="189" mass="20716">MSSGFGWQRNGWVIAGIAFAFCFALVPLYNIACEHVLGIKMDQGATDASEVAGMQVDTSRWVTVQFIANTHSKLPWRFNAEKVSMQVHPGELSEAFFDATNTSDRAIVGNAVPSVAPNTASLYFNKTECFCFTEQLLNAGETRRMPVRFIIDPRLPKDIGTVTLAYSFVENDIATKKLAESNQAAVPAT</sequence>
<evidence type="ECO:0000256" key="7">
    <source>
        <dbReference type="ARBA" id="ARBA00022989"/>
    </source>
</evidence>
<accession>A0ABY6BFV6</accession>
<comment type="function">
    <text evidence="1">Exerts its effect at some terminal stage of cytochrome c oxidase synthesis, probably by being involved in the insertion of the copper B into subunit I.</text>
</comment>
<evidence type="ECO:0000256" key="8">
    <source>
        <dbReference type="ARBA" id="ARBA00023008"/>
    </source>
</evidence>
<evidence type="ECO:0000313" key="11">
    <source>
        <dbReference type="EMBL" id="UXI68649.1"/>
    </source>
</evidence>
<dbReference type="SUPFAM" id="SSF110111">
    <property type="entry name" value="Ctag/Cox11"/>
    <property type="match status" value="1"/>
</dbReference>
<evidence type="ECO:0000256" key="4">
    <source>
        <dbReference type="ARBA" id="ARBA00015384"/>
    </source>
</evidence>
<evidence type="ECO:0000256" key="6">
    <source>
        <dbReference type="ARBA" id="ARBA00022968"/>
    </source>
</evidence>
<gene>
    <name evidence="11" type="ORF">N4264_03080</name>
</gene>
<dbReference type="InterPro" id="IPR007533">
    <property type="entry name" value="Cyt_c_oxidase_assmbl_CtaG"/>
</dbReference>
<comment type="subcellular location">
    <subcellularLocation>
        <location evidence="2">Cell inner membrane</location>
        <topology evidence="2">Single-pass type II membrane protein</topology>
        <orientation evidence="2">Periplasmic side</orientation>
    </subcellularLocation>
</comment>
<dbReference type="PANTHER" id="PTHR21320:SF3">
    <property type="entry name" value="CYTOCHROME C OXIDASE ASSEMBLY PROTEIN COX11, MITOCHONDRIAL-RELATED"/>
    <property type="match status" value="1"/>
</dbReference>
<evidence type="ECO:0000256" key="2">
    <source>
        <dbReference type="ARBA" id="ARBA00004382"/>
    </source>
</evidence>
<dbReference type="Proteomes" id="UP001064632">
    <property type="component" value="Chromosome"/>
</dbReference>
<dbReference type="InterPro" id="IPR023471">
    <property type="entry name" value="CtaG/Cox11_dom_sf"/>
</dbReference>
<keyword evidence="12" id="KW-1185">Reference proteome</keyword>
<evidence type="ECO:0000256" key="3">
    <source>
        <dbReference type="ARBA" id="ARBA00009620"/>
    </source>
</evidence>
<keyword evidence="7 10" id="KW-1133">Transmembrane helix</keyword>
<dbReference type="PANTHER" id="PTHR21320">
    <property type="entry name" value="CYTOCHROME C OXIDASE ASSEMBLY PROTEIN COX11-RELATED"/>
    <property type="match status" value="1"/>
</dbReference>
<reference evidence="11" key="1">
    <citation type="submission" date="2022-09" db="EMBL/GenBank/DDBJ databases">
        <title>Tahibacter sp. nov., isolated from a fresh water.</title>
        <authorList>
            <person name="Baek J.H."/>
            <person name="Lee J.K."/>
            <person name="Kim J.M."/>
            <person name="Jeon C.O."/>
        </authorList>
    </citation>
    <scope>NUCLEOTIDE SEQUENCE</scope>
    <source>
        <strain evidence="11">W38</strain>
    </source>
</reference>
<evidence type="ECO:0000256" key="5">
    <source>
        <dbReference type="ARBA" id="ARBA00022692"/>
    </source>
</evidence>
<dbReference type="Gene3D" id="2.60.370.10">
    <property type="entry name" value="Ctag/Cox11"/>
    <property type="match status" value="1"/>
</dbReference>
<dbReference type="PIRSF" id="PIRSF005413">
    <property type="entry name" value="COX11"/>
    <property type="match status" value="1"/>
</dbReference>
<evidence type="ECO:0000256" key="9">
    <source>
        <dbReference type="ARBA" id="ARBA00023136"/>
    </source>
</evidence>
<dbReference type="EMBL" id="CP104694">
    <property type="protein sequence ID" value="UXI68649.1"/>
    <property type="molecule type" value="Genomic_DNA"/>
</dbReference>
<feature type="transmembrane region" description="Helical" evidence="10">
    <location>
        <begin position="12"/>
        <end position="32"/>
    </location>
</feature>
<dbReference type="RefSeq" id="WP_261695608.1">
    <property type="nucleotide sequence ID" value="NZ_CP104694.1"/>
</dbReference>
<name>A0ABY6BFV6_9GAMM</name>
<evidence type="ECO:0000256" key="10">
    <source>
        <dbReference type="SAM" id="Phobius"/>
    </source>
</evidence>
<keyword evidence="9 10" id="KW-0472">Membrane</keyword>
<keyword evidence="5 10" id="KW-0812">Transmembrane</keyword>